<dbReference type="EMBL" id="CP046522">
    <property type="protein sequence ID" value="QGU94390.1"/>
    <property type="molecule type" value="Genomic_DNA"/>
</dbReference>
<accession>A0A6I6EQM0</accession>
<feature type="transmembrane region" description="Helical" evidence="1">
    <location>
        <begin position="124"/>
        <end position="139"/>
    </location>
</feature>
<evidence type="ECO:0000256" key="1">
    <source>
        <dbReference type="SAM" id="Phobius"/>
    </source>
</evidence>
<reference evidence="2 3" key="1">
    <citation type="submission" date="2019-12" db="EMBL/GenBank/DDBJ databases">
        <title>Genome sequenceing of Clostridium bovifaecis.</title>
        <authorList>
            <person name="Yao Y."/>
        </authorList>
    </citation>
    <scope>NUCLEOTIDE SEQUENCE [LARGE SCALE GENOMIC DNA]</scope>
    <source>
        <strain evidence="2 3">BXX</strain>
    </source>
</reference>
<dbReference type="PANTHER" id="PTHR34821">
    <property type="entry name" value="INNER MEMBRANE PROTEIN YDCZ"/>
    <property type="match status" value="1"/>
</dbReference>
<dbReference type="PANTHER" id="PTHR34821:SF2">
    <property type="entry name" value="INNER MEMBRANE PROTEIN YDCZ"/>
    <property type="match status" value="1"/>
</dbReference>
<proteinExistence type="predicted"/>
<keyword evidence="1" id="KW-1133">Transmembrane helix</keyword>
<name>A0A6I6EQM0_9CLOT</name>
<feature type="transmembrane region" description="Helical" evidence="1">
    <location>
        <begin position="61"/>
        <end position="78"/>
    </location>
</feature>
<keyword evidence="1" id="KW-0472">Membrane</keyword>
<dbReference type="Proteomes" id="UP000422764">
    <property type="component" value="Chromosome"/>
</dbReference>
<evidence type="ECO:0000313" key="3">
    <source>
        <dbReference type="Proteomes" id="UP000422764"/>
    </source>
</evidence>
<dbReference type="Pfam" id="PF04657">
    <property type="entry name" value="DMT_YdcZ"/>
    <property type="match status" value="1"/>
</dbReference>
<feature type="transmembrane region" description="Helical" evidence="1">
    <location>
        <begin position="30"/>
        <end position="49"/>
    </location>
</feature>
<keyword evidence="1" id="KW-0812">Transmembrane</keyword>
<protein>
    <submittedName>
        <fullName evidence="2">EamA-like transporter family protein</fullName>
    </submittedName>
</protein>
<dbReference type="InterPro" id="IPR006750">
    <property type="entry name" value="YdcZ"/>
</dbReference>
<evidence type="ECO:0000313" key="2">
    <source>
        <dbReference type="EMBL" id="QGU94390.1"/>
    </source>
</evidence>
<dbReference type="GO" id="GO:0005886">
    <property type="term" value="C:plasma membrane"/>
    <property type="evidence" value="ECO:0007669"/>
    <property type="project" value="TreeGrafter"/>
</dbReference>
<feature type="transmembrane region" description="Helical" evidence="1">
    <location>
        <begin position="90"/>
        <end position="112"/>
    </location>
</feature>
<gene>
    <name evidence="2" type="ORF">GOM49_04075</name>
</gene>
<organism evidence="2 3">
    <name type="scientific">Clostridium bovifaecis</name>
    <dbReference type="NCBI Taxonomy" id="2184719"/>
    <lineage>
        <taxon>Bacteria</taxon>
        <taxon>Bacillati</taxon>
        <taxon>Bacillota</taxon>
        <taxon>Clostridia</taxon>
        <taxon>Eubacteriales</taxon>
        <taxon>Clostridiaceae</taxon>
        <taxon>Clostridium</taxon>
    </lineage>
</organism>
<dbReference type="AlphaFoldDB" id="A0A6I6EQM0"/>
<keyword evidence="3" id="KW-1185">Reference proteome</keyword>
<sequence>MYKLSAVFIGLLIAVMVTFNGILASYAGDYLAVLIVQVTALVTISLILIIKRKKINLKREIPFYLFLGGAIGVVLTLFNNICFKHLGVSLTLSLGLLGQSVAAVIIDHFGLLGMDKYEFNKEKLIGFALAFAGISIMIIY</sequence>